<dbReference type="Pfam" id="PF14279">
    <property type="entry name" value="HNH_5"/>
    <property type="match status" value="1"/>
</dbReference>
<sequence>MAQRTQPCAFCGTPFTTNHGRKIYCARKCACAAMNAKHGKHTTPRPKVCLLCGESFTPLRKDGLYCSVDCSQRANRLRRAPVITSRECPACGKEFTGATNRPVYCSLKCRTAARYDRTAEDRRRKTREWTQLNKHTAAYKQQSAVKFGRRRAQKLGSPHPLTQAQWQRTLKRANGVCFYCGATESDLTLDHVVPPCRGGAHSEGNTVAACSSCNCSKGGKLLIEWRIRKGELTWRTHRETSKVLRA</sequence>
<protein>
    <recommendedName>
        <fullName evidence="1">HNH nuclease domain-containing protein</fullName>
    </recommendedName>
</protein>
<evidence type="ECO:0000313" key="3">
    <source>
        <dbReference type="Proteomes" id="UP000201404"/>
    </source>
</evidence>
<proteinExistence type="predicted"/>
<dbReference type="OrthoDB" id="9937at10239"/>
<evidence type="ECO:0000259" key="1">
    <source>
        <dbReference type="SMART" id="SM00507"/>
    </source>
</evidence>
<feature type="domain" description="HNH nuclease" evidence="1">
    <location>
        <begin position="164"/>
        <end position="215"/>
    </location>
</feature>
<dbReference type="CDD" id="cd00085">
    <property type="entry name" value="HNHc"/>
    <property type="match status" value="1"/>
</dbReference>
<dbReference type="EMBL" id="KR053194">
    <property type="protein sequence ID" value="AKJ72095.1"/>
    <property type="molecule type" value="Genomic_DNA"/>
</dbReference>
<dbReference type="GeneID" id="30309395"/>
<dbReference type="InterPro" id="IPR029471">
    <property type="entry name" value="HNH_5"/>
</dbReference>
<dbReference type="RefSeq" id="YP_009324472.1">
    <property type="nucleotide sequence ID" value="NC_031936.1"/>
</dbReference>
<keyword evidence="3" id="KW-1185">Reference proteome</keyword>
<dbReference type="InterPro" id="IPR052892">
    <property type="entry name" value="NA-targeting_endonuclease"/>
</dbReference>
<organism evidence="2 3">
    <name type="scientific">Gordonia phage GAL1</name>
    <dbReference type="NCBI Taxonomy" id="1647469"/>
    <lineage>
        <taxon>Viruses</taxon>
        <taxon>Duplodnaviria</taxon>
        <taxon>Heunggongvirae</taxon>
        <taxon>Uroviricota</taxon>
        <taxon>Caudoviricetes</taxon>
        <taxon>Galunavirus</taxon>
        <taxon>Galunavirus GAL1</taxon>
    </lineage>
</organism>
<accession>A0A159B6G8</accession>
<gene>
    <name evidence="2" type="ORF">GAL1_80</name>
</gene>
<dbReference type="PANTHER" id="PTHR33877">
    <property type="entry name" value="SLL1193 PROTEIN"/>
    <property type="match status" value="1"/>
</dbReference>
<name>A0A159B6G8_9CAUD</name>
<dbReference type="SMART" id="SM00507">
    <property type="entry name" value="HNHc"/>
    <property type="match status" value="1"/>
</dbReference>
<dbReference type="InterPro" id="IPR003615">
    <property type="entry name" value="HNH_nuc"/>
</dbReference>
<evidence type="ECO:0000313" key="2">
    <source>
        <dbReference type="EMBL" id="AKJ72095.1"/>
    </source>
</evidence>
<reference evidence="2 3" key="1">
    <citation type="submission" date="2015-04" db="EMBL/GenBank/DDBJ databases">
        <title>Locating and activating molecular 'time bombs': can Mycolata prophages be selectively induced en masse to biologically control activated sludge foaming?</title>
        <authorList>
            <person name="Dyson Z.A."/>
            <person name="Brown T.L."/>
            <person name="Farrar B."/>
            <person name="Doyle S."/>
            <person name="Tucci J."/>
            <person name="Seviour R.J."/>
            <person name="Petrovski S."/>
        </authorList>
    </citation>
    <scope>NUCLEOTIDE SEQUENCE [LARGE SCALE GENOMIC DNA]</scope>
</reference>
<dbReference type="Gene3D" id="1.10.30.50">
    <property type="match status" value="1"/>
</dbReference>
<dbReference type="Proteomes" id="UP000201404">
    <property type="component" value="Genome"/>
</dbReference>
<dbReference type="KEGG" id="vg:30309395"/>
<dbReference type="PANTHER" id="PTHR33877:SF1">
    <property type="entry name" value="TYPE IV METHYL-DIRECTED RESTRICTION ENZYME ECOKMCRA"/>
    <property type="match status" value="1"/>
</dbReference>